<keyword evidence="2" id="KW-1185">Reference proteome</keyword>
<dbReference type="Proteomes" id="UP000641514">
    <property type="component" value="Unassembled WGS sequence"/>
</dbReference>
<gene>
    <name evidence="1" type="ORF">GCM10011410_25530</name>
</gene>
<organism evidence="1 2">
    <name type="scientific">Hoyosella rhizosphaerae</name>
    <dbReference type="NCBI Taxonomy" id="1755582"/>
    <lineage>
        <taxon>Bacteria</taxon>
        <taxon>Bacillati</taxon>
        <taxon>Actinomycetota</taxon>
        <taxon>Actinomycetes</taxon>
        <taxon>Mycobacteriales</taxon>
        <taxon>Hoyosellaceae</taxon>
        <taxon>Hoyosella</taxon>
    </lineage>
</organism>
<dbReference type="RefSeq" id="WP_188675585.1">
    <property type="nucleotide sequence ID" value="NZ_BMJH01000003.1"/>
</dbReference>
<protein>
    <submittedName>
        <fullName evidence="1">Uncharacterized protein</fullName>
    </submittedName>
</protein>
<sequence length="244" mass="26856">MWINTAVPVTDPAAADWAAERFHGSTGHMSGQVPVGFDAYCRILHRPDSYNDVAAPRWADIAAETGAIMHPAVQWHRLLGGKDTDPDLYLPWRGFHPRHGQLDPGSFAALLPHLVDATKETDGCVFGFWVGHHDVQPGERSGFTRSEFDSPHFRLAGREMILLQGDLSALANQVTEHPKSVAPPPMVMWPRDRSWYSLSEIDFDSTIVGGASDLIAALVDDPVLESFQVPPSLDLSIWGDTVNE</sequence>
<dbReference type="AlphaFoldDB" id="A0A916UHT2"/>
<evidence type="ECO:0000313" key="1">
    <source>
        <dbReference type="EMBL" id="GGC71447.1"/>
    </source>
</evidence>
<name>A0A916UHT2_9ACTN</name>
<accession>A0A916UHT2</accession>
<reference evidence="1" key="2">
    <citation type="submission" date="2020-09" db="EMBL/GenBank/DDBJ databases">
        <authorList>
            <person name="Sun Q."/>
            <person name="Zhou Y."/>
        </authorList>
    </citation>
    <scope>NUCLEOTIDE SEQUENCE</scope>
    <source>
        <strain evidence="1">CGMCC 1.15478</strain>
    </source>
</reference>
<evidence type="ECO:0000313" key="2">
    <source>
        <dbReference type="Proteomes" id="UP000641514"/>
    </source>
</evidence>
<proteinExistence type="predicted"/>
<reference evidence="1" key="1">
    <citation type="journal article" date="2014" name="Int. J. Syst. Evol. Microbiol.">
        <title>Complete genome sequence of Corynebacterium casei LMG S-19264T (=DSM 44701T), isolated from a smear-ripened cheese.</title>
        <authorList>
            <consortium name="US DOE Joint Genome Institute (JGI-PGF)"/>
            <person name="Walter F."/>
            <person name="Albersmeier A."/>
            <person name="Kalinowski J."/>
            <person name="Ruckert C."/>
        </authorList>
    </citation>
    <scope>NUCLEOTIDE SEQUENCE</scope>
    <source>
        <strain evidence="1">CGMCC 1.15478</strain>
    </source>
</reference>
<dbReference type="EMBL" id="BMJH01000003">
    <property type="protein sequence ID" value="GGC71447.1"/>
    <property type="molecule type" value="Genomic_DNA"/>
</dbReference>
<comment type="caution">
    <text evidence="1">The sequence shown here is derived from an EMBL/GenBank/DDBJ whole genome shotgun (WGS) entry which is preliminary data.</text>
</comment>